<dbReference type="KEGG" id="rjg:CCGE525_14940"/>
<feature type="region of interest" description="Disordered" evidence="1">
    <location>
        <begin position="58"/>
        <end position="79"/>
    </location>
</feature>
<feature type="compositionally biased region" description="Basic and acidic residues" evidence="1">
    <location>
        <begin position="70"/>
        <end position="79"/>
    </location>
</feature>
<evidence type="ECO:0000256" key="1">
    <source>
        <dbReference type="SAM" id="MobiDB-lite"/>
    </source>
</evidence>
<evidence type="ECO:0000313" key="2">
    <source>
        <dbReference type="EMBL" id="AYG59960.1"/>
    </source>
</evidence>
<gene>
    <name evidence="2" type="ORF">CCGE525_14940</name>
</gene>
<evidence type="ECO:0000313" key="3">
    <source>
        <dbReference type="Proteomes" id="UP000282195"/>
    </source>
</evidence>
<sequence length="79" mass="8449">MQLGSEATTAAAGHGREVPTVSIGFPQNELESFNAFNAVAPILVFVAQATRRPEAAPLDLQGFGSLVRQRSRDRPAPCR</sequence>
<feature type="region of interest" description="Disordered" evidence="1">
    <location>
        <begin position="1"/>
        <end position="20"/>
    </location>
</feature>
<keyword evidence="3" id="KW-1185">Reference proteome</keyword>
<protein>
    <submittedName>
        <fullName evidence="2">Uncharacterized protein</fullName>
    </submittedName>
</protein>
<dbReference type="AlphaFoldDB" id="A0A387FKM7"/>
<proteinExistence type="predicted"/>
<name>A0A387FKM7_9HYPH</name>
<organism evidence="2 3">
    <name type="scientific">Rhizobium jaguaris</name>
    <dbReference type="NCBI Taxonomy" id="1312183"/>
    <lineage>
        <taxon>Bacteria</taxon>
        <taxon>Pseudomonadati</taxon>
        <taxon>Pseudomonadota</taxon>
        <taxon>Alphaproteobacteria</taxon>
        <taxon>Hyphomicrobiales</taxon>
        <taxon>Rhizobiaceae</taxon>
        <taxon>Rhizobium/Agrobacterium group</taxon>
        <taxon>Rhizobium</taxon>
    </lineage>
</organism>
<reference evidence="2 3" key="1">
    <citation type="submission" date="2018-10" db="EMBL/GenBank/DDBJ databases">
        <title>Rhizobium etli, R. leguminosarum and a new Rhizobium genospecies from Phaseolus dumosus.</title>
        <authorList>
            <person name="Ramirez-Puebla S.T."/>
            <person name="Rogel-Hernandez M.A."/>
            <person name="Guerrero G."/>
            <person name="Ormeno-Orrillo E."/>
            <person name="Martinez-Romero J.C."/>
            <person name="Negrete-Yankelevich S."/>
            <person name="Martinez-Romero E."/>
        </authorList>
    </citation>
    <scope>NUCLEOTIDE SEQUENCE [LARGE SCALE GENOMIC DNA]</scope>
    <source>
        <strain evidence="2 3">CCGE525</strain>
    </source>
</reference>
<dbReference type="EMBL" id="CP032694">
    <property type="protein sequence ID" value="AYG59960.1"/>
    <property type="molecule type" value="Genomic_DNA"/>
</dbReference>
<dbReference type="Proteomes" id="UP000282195">
    <property type="component" value="Chromosome"/>
</dbReference>
<accession>A0A387FKM7</accession>